<sequence>MIASQKIGKSFMGALSYNMRKLNHPEERLRAELLDMNLASLDRHLIKQEVDWIRTLKPNLNKYVYHTSLNFSKEEEMGLDNDKLLAIAHDYLNGMGFTNNQYLIFRHYDADHPHMHLLVNRITFDGKVVSDSNNYKRSESILRTLEKKYGLAQVASSKLADTKAAKKDELEMVMRTGEPSKKMVLQEILSRLLDEPKLTMQEFIKRGEEMGVGFLFNQASTGRVSGVTYFYDGLAVKGQALGNRFKWSEIVKAVNYEQGRDGKAVSEGSERTRAAQKLQTAGGAEPGAGGQRPSDGRIVPIASNDERDAEYHAGPEATKRTSEGNSGGTFRTNYEIGSSDIEAAQRPVGTNQDAYLSDTYTADHEYSGSAYSNGIEINIADDIDDEAIHGRNRRRERKARTNRR</sequence>
<accession>A0ABU3GVF2</accession>
<reference evidence="4" key="1">
    <citation type="submission" date="2023-07" db="EMBL/GenBank/DDBJ databases">
        <title>Functional and genomic diversity of the sorghum phyllosphere microbiome.</title>
        <authorList>
            <person name="Shade A."/>
        </authorList>
    </citation>
    <scope>NUCLEOTIDE SEQUENCE [LARGE SCALE GENOMIC DNA]</scope>
    <source>
        <strain evidence="4">SORGH_AS_0422</strain>
    </source>
</reference>
<dbReference type="Pfam" id="PF03432">
    <property type="entry name" value="Relaxase"/>
    <property type="match status" value="1"/>
</dbReference>
<feature type="domain" description="MobA/VirD2-like nuclease" evidence="2">
    <location>
        <begin position="17"/>
        <end position="151"/>
    </location>
</feature>
<evidence type="ECO:0000313" key="3">
    <source>
        <dbReference type="EMBL" id="MDT3403757.1"/>
    </source>
</evidence>
<comment type="caution">
    <text evidence="3">The sequence shown here is derived from an EMBL/GenBank/DDBJ whole genome shotgun (WGS) entry which is preliminary data.</text>
</comment>
<proteinExistence type="predicted"/>
<feature type="region of interest" description="Disordered" evidence="1">
    <location>
        <begin position="382"/>
        <end position="404"/>
    </location>
</feature>
<protein>
    <recommendedName>
        <fullName evidence="2">MobA/VirD2-like nuclease domain-containing protein</fullName>
    </recommendedName>
</protein>
<evidence type="ECO:0000259" key="2">
    <source>
        <dbReference type="Pfam" id="PF03432"/>
    </source>
</evidence>
<evidence type="ECO:0000313" key="4">
    <source>
        <dbReference type="Proteomes" id="UP001258315"/>
    </source>
</evidence>
<keyword evidence="4" id="KW-1185">Reference proteome</keyword>
<feature type="compositionally biased region" description="Basic and acidic residues" evidence="1">
    <location>
        <begin position="304"/>
        <end position="322"/>
    </location>
</feature>
<evidence type="ECO:0000256" key="1">
    <source>
        <dbReference type="SAM" id="MobiDB-lite"/>
    </source>
</evidence>
<dbReference type="EMBL" id="JAVLVU010000001">
    <property type="protein sequence ID" value="MDT3403757.1"/>
    <property type="molecule type" value="Genomic_DNA"/>
</dbReference>
<dbReference type="Proteomes" id="UP001258315">
    <property type="component" value="Unassembled WGS sequence"/>
</dbReference>
<organism evidence="3 4">
    <name type="scientific">Mucilaginibacter terrae</name>
    <dbReference type="NCBI Taxonomy" id="1955052"/>
    <lineage>
        <taxon>Bacteria</taxon>
        <taxon>Pseudomonadati</taxon>
        <taxon>Bacteroidota</taxon>
        <taxon>Sphingobacteriia</taxon>
        <taxon>Sphingobacteriales</taxon>
        <taxon>Sphingobacteriaceae</taxon>
        <taxon>Mucilaginibacter</taxon>
    </lineage>
</organism>
<dbReference type="InterPro" id="IPR005094">
    <property type="entry name" value="Endonuclease_MobA/VirD2"/>
</dbReference>
<dbReference type="RefSeq" id="WP_311951047.1">
    <property type="nucleotide sequence ID" value="NZ_JAVLVU010000001.1"/>
</dbReference>
<feature type="compositionally biased region" description="Basic residues" evidence="1">
    <location>
        <begin position="390"/>
        <end position="404"/>
    </location>
</feature>
<feature type="compositionally biased region" description="Basic and acidic residues" evidence="1">
    <location>
        <begin position="259"/>
        <end position="273"/>
    </location>
</feature>
<name>A0ABU3GVF2_9SPHI</name>
<gene>
    <name evidence="3" type="ORF">QE417_002829</name>
</gene>
<feature type="region of interest" description="Disordered" evidence="1">
    <location>
        <begin position="259"/>
        <end position="333"/>
    </location>
</feature>